<evidence type="ECO:0000256" key="3">
    <source>
        <dbReference type="ARBA" id="ARBA00022968"/>
    </source>
</evidence>
<keyword evidence="5" id="KW-0676">Redox-active center</keyword>
<dbReference type="PANTHER" id="PTHR42852:SF6">
    <property type="entry name" value="THIOL:DISULFIDE INTERCHANGE PROTEIN DSBE"/>
    <property type="match status" value="1"/>
</dbReference>
<dbReference type="Gene3D" id="3.40.30.10">
    <property type="entry name" value="Glutaredoxin"/>
    <property type="match status" value="1"/>
</dbReference>
<name>A0AA41Q0W4_9ACTN</name>
<dbReference type="InterPro" id="IPR036249">
    <property type="entry name" value="Thioredoxin-like_sf"/>
</dbReference>
<proteinExistence type="predicted"/>
<dbReference type="EMBL" id="JAKFHA010000011">
    <property type="protein sequence ID" value="MCF2529504.1"/>
    <property type="molecule type" value="Genomic_DNA"/>
</dbReference>
<feature type="chain" id="PRO_5041210011" evidence="6">
    <location>
        <begin position="28"/>
        <end position="197"/>
    </location>
</feature>
<evidence type="ECO:0000256" key="2">
    <source>
        <dbReference type="ARBA" id="ARBA00022748"/>
    </source>
</evidence>
<keyword evidence="3" id="KW-0735">Signal-anchor</keyword>
<accession>A0AA41Q0W4</accession>
<dbReference type="InterPro" id="IPR000866">
    <property type="entry name" value="AhpC/TSA"/>
</dbReference>
<dbReference type="Proteomes" id="UP001165378">
    <property type="component" value="Unassembled WGS sequence"/>
</dbReference>
<dbReference type="Pfam" id="PF00578">
    <property type="entry name" value="AhpC-TSA"/>
    <property type="match status" value="1"/>
</dbReference>
<dbReference type="AlphaFoldDB" id="A0AA41Q0W4"/>
<evidence type="ECO:0000313" key="8">
    <source>
        <dbReference type="EMBL" id="MCF2529504.1"/>
    </source>
</evidence>
<dbReference type="PROSITE" id="PS51352">
    <property type="entry name" value="THIOREDOXIN_2"/>
    <property type="match status" value="1"/>
</dbReference>
<dbReference type="PANTHER" id="PTHR42852">
    <property type="entry name" value="THIOL:DISULFIDE INTERCHANGE PROTEIN DSBE"/>
    <property type="match status" value="1"/>
</dbReference>
<dbReference type="RefSeq" id="WP_235053819.1">
    <property type="nucleotide sequence ID" value="NZ_JAKFHA010000011.1"/>
</dbReference>
<keyword evidence="2" id="KW-0201">Cytochrome c-type biogenesis</keyword>
<dbReference type="PROSITE" id="PS51257">
    <property type="entry name" value="PROKAR_LIPOPROTEIN"/>
    <property type="match status" value="1"/>
</dbReference>
<evidence type="ECO:0000259" key="7">
    <source>
        <dbReference type="PROSITE" id="PS51352"/>
    </source>
</evidence>
<keyword evidence="4" id="KW-1015">Disulfide bond</keyword>
<dbReference type="InterPro" id="IPR017937">
    <property type="entry name" value="Thioredoxin_CS"/>
</dbReference>
<evidence type="ECO:0000256" key="6">
    <source>
        <dbReference type="SAM" id="SignalP"/>
    </source>
</evidence>
<dbReference type="GO" id="GO:0017004">
    <property type="term" value="P:cytochrome complex assembly"/>
    <property type="evidence" value="ECO:0007669"/>
    <property type="project" value="UniProtKB-KW"/>
</dbReference>
<dbReference type="GO" id="GO:0016491">
    <property type="term" value="F:oxidoreductase activity"/>
    <property type="evidence" value="ECO:0007669"/>
    <property type="project" value="InterPro"/>
</dbReference>
<comment type="subcellular location">
    <subcellularLocation>
        <location evidence="1">Cell envelope</location>
    </subcellularLocation>
</comment>
<evidence type="ECO:0000313" key="9">
    <source>
        <dbReference type="Proteomes" id="UP001165378"/>
    </source>
</evidence>
<dbReference type="CDD" id="cd02966">
    <property type="entry name" value="TlpA_like_family"/>
    <property type="match status" value="1"/>
</dbReference>
<sequence>MFSKSPLKRVAALVAVAVIGLAGCTSGSSGGKATDGDRQGYVEGSGIKRVAVGDRQAAPKVAGTTLDGQELALADLKGKIVVLNVWGSWCAPCRGEAPNLQKVYDSTKDSGVAFLGINTRDASETNAKAFEDRFGITYPSIFDPEGKQILKFTGNLNPQAIPSTLVIDGEGRIAARALQAVTEEQLLSMIETARNGS</sequence>
<feature type="signal peptide" evidence="6">
    <location>
        <begin position="1"/>
        <end position="27"/>
    </location>
</feature>
<dbReference type="PROSITE" id="PS00194">
    <property type="entry name" value="THIOREDOXIN_1"/>
    <property type="match status" value="1"/>
</dbReference>
<dbReference type="InterPro" id="IPR013766">
    <property type="entry name" value="Thioredoxin_domain"/>
</dbReference>
<keyword evidence="9" id="KW-1185">Reference proteome</keyword>
<feature type="domain" description="Thioredoxin" evidence="7">
    <location>
        <begin position="52"/>
        <end position="195"/>
    </location>
</feature>
<dbReference type="SUPFAM" id="SSF52833">
    <property type="entry name" value="Thioredoxin-like"/>
    <property type="match status" value="1"/>
</dbReference>
<gene>
    <name evidence="8" type="ORF">LZ495_20110</name>
</gene>
<evidence type="ECO:0000256" key="1">
    <source>
        <dbReference type="ARBA" id="ARBA00004196"/>
    </source>
</evidence>
<protein>
    <submittedName>
        <fullName evidence="8">TlpA family protein disulfide reductase</fullName>
    </submittedName>
</protein>
<comment type="caution">
    <text evidence="8">The sequence shown here is derived from an EMBL/GenBank/DDBJ whole genome shotgun (WGS) entry which is preliminary data.</text>
</comment>
<dbReference type="GO" id="GO:0030313">
    <property type="term" value="C:cell envelope"/>
    <property type="evidence" value="ECO:0007669"/>
    <property type="project" value="UniProtKB-SubCell"/>
</dbReference>
<dbReference type="InterPro" id="IPR050553">
    <property type="entry name" value="Thioredoxin_ResA/DsbE_sf"/>
</dbReference>
<evidence type="ECO:0000256" key="5">
    <source>
        <dbReference type="ARBA" id="ARBA00023284"/>
    </source>
</evidence>
<organism evidence="8 9">
    <name type="scientific">Yinghuangia soli</name>
    <dbReference type="NCBI Taxonomy" id="2908204"/>
    <lineage>
        <taxon>Bacteria</taxon>
        <taxon>Bacillati</taxon>
        <taxon>Actinomycetota</taxon>
        <taxon>Actinomycetes</taxon>
        <taxon>Kitasatosporales</taxon>
        <taxon>Streptomycetaceae</taxon>
        <taxon>Yinghuangia</taxon>
    </lineage>
</organism>
<evidence type="ECO:0000256" key="4">
    <source>
        <dbReference type="ARBA" id="ARBA00023157"/>
    </source>
</evidence>
<keyword evidence="3" id="KW-0812">Transmembrane</keyword>
<reference evidence="8" key="1">
    <citation type="submission" date="2022-01" db="EMBL/GenBank/DDBJ databases">
        <title>Genome-Based Taxonomic Classification of the Phylum Actinobacteria.</title>
        <authorList>
            <person name="Gao Y."/>
        </authorList>
    </citation>
    <scope>NUCLEOTIDE SEQUENCE</scope>
    <source>
        <strain evidence="8">KLBMP 8922</strain>
    </source>
</reference>
<dbReference type="GO" id="GO:0016209">
    <property type="term" value="F:antioxidant activity"/>
    <property type="evidence" value="ECO:0007669"/>
    <property type="project" value="InterPro"/>
</dbReference>
<keyword evidence="6" id="KW-0732">Signal</keyword>